<proteinExistence type="predicted"/>
<dbReference type="PANTHER" id="PTHR43224:SF1">
    <property type="entry name" value="AMIDINOTRANSFERASE"/>
    <property type="match status" value="1"/>
</dbReference>
<dbReference type="PIRSF" id="PIRSF028188">
    <property type="entry name" value="Amdntrnsf_FN0238"/>
    <property type="match status" value="1"/>
</dbReference>
<dbReference type="InterPro" id="IPR014541">
    <property type="entry name" value="Amdntrnsf_FN0238"/>
</dbReference>
<gene>
    <name evidence="1" type="ORF">OE749_09650</name>
</gene>
<comment type="caution">
    <text evidence="1">The sequence shown here is derived from an EMBL/GenBank/DDBJ whole genome shotgun (WGS) entry which is preliminary data.</text>
</comment>
<dbReference type="RefSeq" id="WP_263712240.1">
    <property type="nucleotide sequence ID" value="NZ_JAOWKX010000004.1"/>
</dbReference>
<accession>A0ABT3A8M4</accession>
<sequence length="314" mass="34798">MSSFFSEAPANAVLMVPPRHFGFNRETSKDNVFQHRPTTSSERVRQSAVSEFNAMVHNLEQAKISVVIMDAHDEKHTPDAVFPNNWLTTHPSGEVLLYPMHTPNRQAEVKPKALKRVLNEAGYAVNQLMDVATLEAHCSGSLEGTGAMVFDHTNQRIFTALSERCDNVLLERLCHYGGVNDYITFDTQGSTGTPIYHTNVLMSIGPTLAIVCKEAIVKDQRARVMKALNATHDVMEISMAQMETQFCGNILAVKNRQNETYWVMSSSAYHGMSASQQAQLKEHGLPVVSSIETIERVGGGSCRCMVAEIFLPIL</sequence>
<name>A0ABT3A8M4_9ALTE</name>
<organism evidence="1 2">
    <name type="scientific">Fluctibacter corallii</name>
    <dbReference type="NCBI Taxonomy" id="2984329"/>
    <lineage>
        <taxon>Bacteria</taxon>
        <taxon>Pseudomonadati</taxon>
        <taxon>Pseudomonadota</taxon>
        <taxon>Gammaproteobacteria</taxon>
        <taxon>Alteromonadales</taxon>
        <taxon>Alteromonadaceae</taxon>
        <taxon>Fluctibacter</taxon>
    </lineage>
</organism>
<dbReference type="SUPFAM" id="SSF55909">
    <property type="entry name" value="Pentein"/>
    <property type="match status" value="1"/>
</dbReference>
<dbReference type="EMBL" id="JAOWKX010000004">
    <property type="protein sequence ID" value="MCV2884960.1"/>
    <property type="molecule type" value="Genomic_DNA"/>
</dbReference>
<reference evidence="1 2" key="1">
    <citation type="submission" date="2022-10" db="EMBL/GenBank/DDBJ databases">
        <title>Aestuariibacter sp. AA17 isolated from Montipora capitata coral fragment.</title>
        <authorList>
            <person name="Emsley S.A."/>
            <person name="Pfannmuller K.M."/>
            <person name="Loughran R.M."/>
            <person name="Shlafstein M."/>
            <person name="Papke E."/>
            <person name="Saw J.H."/>
            <person name="Ushijima B."/>
            <person name="Videau P."/>
        </authorList>
    </citation>
    <scope>NUCLEOTIDE SEQUENCE [LARGE SCALE GENOMIC DNA]</scope>
    <source>
        <strain evidence="1 2">AA17</strain>
    </source>
</reference>
<dbReference type="PANTHER" id="PTHR43224">
    <property type="entry name" value="AMIDINOTRANSFERASE"/>
    <property type="match status" value="1"/>
</dbReference>
<protein>
    <submittedName>
        <fullName evidence="1">Arginine deiminase-related protein</fullName>
    </submittedName>
</protein>
<dbReference type="Gene3D" id="3.75.10.10">
    <property type="entry name" value="L-arginine/glycine Amidinotransferase, Chain A"/>
    <property type="match status" value="1"/>
</dbReference>
<evidence type="ECO:0000313" key="2">
    <source>
        <dbReference type="Proteomes" id="UP001652504"/>
    </source>
</evidence>
<dbReference type="Proteomes" id="UP001652504">
    <property type="component" value="Unassembled WGS sequence"/>
</dbReference>
<evidence type="ECO:0000313" key="1">
    <source>
        <dbReference type="EMBL" id="MCV2884960.1"/>
    </source>
</evidence>
<dbReference type="Pfam" id="PF19420">
    <property type="entry name" value="DDAH_eukar"/>
    <property type="match status" value="1"/>
</dbReference>
<keyword evidence="2" id="KW-1185">Reference proteome</keyword>